<dbReference type="PANTHER" id="PTHR31798:SF10">
    <property type="entry name" value="OS02G0822000 PROTEIN"/>
    <property type="match status" value="1"/>
</dbReference>
<dbReference type="PANTHER" id="PTHR31798">
    <property type="entry name" value="HYDROXYPROLINE-RICH GLYCOPROTEIN-LIKE"/>
    <property type="match status" value="1"/>
</dbReference>
<gene>
    <name evidence="2" type="ORF">GH714_028753</name>
</gene>
<keyword evidence="3" id="KW-1185">Reference proteome</keyword>
<feature type="region of interest" description="Disordered" evidence="1">
    <location>
        <begin position="265"/>
        <end position="330"/>
    </location>
</feature>
<reference evidence="2 3" key="1">
    <citation type="journal article" date="2020" name="Mol. Plant">
        <title>The Chromosome-Based Rubber Tree Genome Provides New Insights into Spurge Genome Evolution and Rubber Biosynthesis.</title>
        <authorList>
            <person name="Liu J."/>
            <person name="Shi C."/>
            <person name="Shi C.C."/>
            <person name="Li W."/>
            <person name="Zhang Q.J."/>
            <person name="Zhang Y."/>
            <person name="Li K."/>
            <person name="Lu H.F."/>
            <person name="Shi C."/>
            <person name="Zhu S.T."/>
            <person name="Xiao Z.Y."/>
            <person name="Nan H."/>
            <person name="Yue Y."/>
            <person name="Zhu X.G."/>
            <person name="Wu Y."/>
            <person name="Hong X.N."/>
            <person name="Fan G.Y."/>
            <person name="Tong Y."/>
            <person name="Zhang D."/>
            <person name="Mao C.L."/>
            <person name="Liu Y.L."/>
            <person name="Hao S.J."/>
            <person name="Liu W.Q."/>
            <person name="Lv M.Q."/>
            <person name="Zhang H.B."/>
            <person name="Liu Y."/>
            <person name="Hu-Tang G.R."/>
            <person name="Wang J.P."/>
            <person name="Wang J.H."/>
            <person name="Sun Y.H."/>
            <person name="Ni S.B."/>
            <person name="Chen W.B."/>
            <person name="Zhang X.C."/>
            <person name="Jiao Y.N."/>
            <person name="Eichler E.E."/>
            <person name="Li G.H."/>
            <person name="Liu X."/>
            <person name="Gao L.Z."/>
        </authorList>
    </citation>
    <scope>NUCLEOTIDE SEQUENCE [LARGE SCALE GENOMIC DNA]</scope>
    <source>
        <strain evidence="3">cv. GT1</strain>
        <tissue evidence="2">Leaf</tissue>
    </source>
</reference>
<accession>A0A6A6MJQ5</accession>
<proteinExistence type="predicted"/>
<comment type="caution">
    <text evidence="2">The sequence shown here is derived from an EMBL/GenBank/DDBJ whole genome shotgun (WGS) entry which is preliminary data.</text>
</comment>
<protein>
    <submittedName>
        <fullName evidence="2">Uncharacterized protein</fullName>
    </submittedName>
</protein>
<dbReference type="AlphaFoldDB" id="A0A6A6MJQ5"/>
<evidence type="ECO:0000313" key="3">
    <source>
        <dbReference type="Proteomes" id="UP000467840"/>
    </source>
</evidence>
<organism evidence="2 3">
    <name type="scientific">Hevea brasiliensis</name>
    <name type="common">Para rubber tree</name>
    <name type="synonym">Siphonia brasiliensis</name>
    <dbReference type="NCBI Taxonomy" id="3981"/>
    <lineage>
        <taxon>Eukaryota</taxon>
        <taxon>Viridiplantae</taxon>
        <taxon>Streptophyta</taxon>
        <taxon>Embryophyta</taxon>
        <taxon>Tracheophyta</taxon>
        <taxon>Spermatophyta</taxon>
        <taxon>Magnoliopsida</taxon>
        <taxon>eudicotyledons</taxon>
        <taxon>Gunneridae</taxon>
        <taxon>Pentapetalae</taxon>
        <taxon>rosids</taxon>
        <taxon>fabids</taxon>
        <taxon>Malpighiales</taxon>
        <taxon>Euphorbiaceae</taxon>
        <taxon>Crotonoideae</taxon>
        <taxon>Micrandreae</taxon>
        <taxon>Hevea</taxon>
    </lineage>
</organism>
<evidence type="ECO:0000313" key="2">
    <source>
        <dbReference type="EMBL" id="KAF2312249.1"/>
    </source>
</evidence>
<evidence type="ECO:0000256" key="1">
    <source>
        <dbReference type="SAM" id="MobiDB-lite"/>
    </source>
</evidence>
<dbReference type="EMBL" id="JAAGAX010000006">
    <property type="protein sequence ID" value="KAF2312249.1"/>
    <property type="molecule type" value="Genomic_DNA"/>
</dbReference>
<sequence length="673" mass="72655">MRTLNNSVDTISAAATAIVSAESRVQPTAVEKRRWGGCWSLYWCFGSHKNSKRIGNAVLVPEPGAPGAVVTSAGNQTHSTAVAVPFIAPPSSPASFLQSDPPSATQSPAGLLSLTSLSVNAYSPGGHASIFATGPYAHETQLVTPPAFSAFTTEPSTAPFTPPPESVQLTTPSSPEVPFAQLLTSSLERARRNSGTNQKFALSHYEFQSYPLYPGSPGGQLISPGSVISNSGTCSPFPDKHPILEFRMGEAPKVLGIEHFNTRQRGSRLGSGSLTPDGLGLGSRLGSGSVTPDDGVGLGSRLGSGSLTPDGVGHSRLGSGSLTPDCVGPASRDGVLENQISEFASLANYENGSKNDETIVDHRVSFELSGEEVARCLESKSMQSCRMFPECSLDSMSEDCIKSGKMLMNSENCLHIRETSNEIPDKSSGEMEEEHYYRKHRSITLGSLKEFNFDNLKEVPDKPTMSSEWWANETIAGKEARPANNWTFFPLLQSEKHLRTIRTSGHAHRVEMNISNCHYFVTLLSSQTYSLMFGFFRAECSSGNIELAGHVLVSTVDDYSPATMSHSTSLNSQGWNYRCPIRFQFSFVECLSIITFDGFDKTGIPSALWELKEPRAQIDNAAWIAVLAVVILSCIWAKLSVSAIGISCQLDSVLKDCIEQPVVIKELLESIAY</sequence>
<feature type="region of interest" description="Disordered" evidence="1">
    <location>
        <begin position="153"/>
        <end position="174"/>
    </location>
</feature>
<dbReference type="InterPro" id="IPR040420">
    <property type="entry name" value="At1g76660-like"/>
</dbReference>
<name>A0A6A6MJQ5_HEVBR</name>
<dbReference type="Proteomes" id="UP000467840">
    <property type="component" value="Chromosome 14"/>
</dbReference>